<feature type="signal peptide" evidence="2">
    <location>
        <begin position="1"/>
        <end position="19"/>
    </location>
</feature>
<dbReference type="RefSeq" id="WP_204695429.1">
    <property type="nucleotide sequence ID" value="NZ_JAFBEC010000001.1"/>
</dbReference>
<comment type="caution">
    <text evidence="3">The sequence shown here is derived from an EMBL/GenBank/DDBJ whole genome shotgun (WGS) entry which is preliminary data.</text>
</comment>
<dbReference type="Pfam" id="PF20316">
    <property type="entry name" value="DUF6612"/>
    <property type="match status" value="1"/>
</dbReference>
<evidence type="ECO:0000256" key="1">
    <source>
        <dbReference type="SAM" id="MobiDB-lite"/>
    </source>
</evidence>
<dbReference type="PROSITE" id="PS51257">
    <property type="entry name" value="PROKAR_LIPOPROTEIN"/>
    <property type="match status" value="1"/>
</dbReference>
<name>A0ABS2P789_9BACL</name>
<proteinExistence type="predicted"/>
<feature type="chain" id="PRO_5046424543" description="Lipoprotein" evidence="2">
    <location>
        <begin position="20"/>
        <end position="309"/>
    </location>
</feature>
<dbReference type="Proteomes" id="UP000741863">
    <property type="component" value="Unassembled WGS sequence"/>
</dbReference>
<sequence>MRKLLLSITLAVTVSVVTACLDSDEEDTERDVPEDERVTDEDQHVEEDESEEALSWITSSMEAMQQLNSFEVSMSAEQRNRRNINTSYVHTETTQWVSKDPFAYHEIATMTDPNDEELERTFETYLHETEGFYIYEPNFETWMHMPDETLQSMNSLQNYQDEQQLTILLDYLVESSLSMEENDDETITITAIGDTETVNEQGEQISDVLQGGFGLMMDDLQSLLTIQSLNYELTIDRESKYLESFSISIELFISPEQGAQIHANQQLDLTYDRHNEIDPITIPDFVKEEAEPVQIDTEAFQNMQQEGTE</sequence>
<reference evidence="3 4" key="1">
    <citation type="submission" date="2021-01" db="EMBL/GenBank/DDBJ databases">
        <title>Genomic Encyclopedia of Type Strains, Phase IV (KMG-IV): sequencing the most valuable type-strain genomes for metagenomic binning, comparative biology and taxonomic classification.</title>
        <authorList>
            <person name="Goeker M."/>
        </authorList>
    </citation>
    <scope>NUCLEOTIDE SEQUENCE [LARGE SCALE GENOMIC DNA]</scope>
    <source>
        <strain evidence="3 4">DSM 25540</strain>
    </source>
</reference>
<keyword evidence="4" id="KW-1185">Reference proteome</keyword>
<evidence type="ECO:0008006" key="5">
    <source>
        <dbReference type="Google" id="ProtNLM"/>
    </source>
</evidence>
<dbReference type="EMBL" id="JAFBEC010000001">
    <property type="protein sequence ID" value="MBM7631268.1"/>
    <property type="molecule type" value="Genomic_DNA"/>
</dbReference>
<gene>
    <name evidence="3" type="ORF">JOD17_000359</name>
</gene>
<evidence type="ECO:0000313" key="4">
    <source>
        <dbReference type="Proteomes" id="UP000741863"/>
    </source>
</evidence>
<accession>A0ABS2P789</accession>
<evidence type="ECO:0000313" key="3">
    <source>
        <dbReference type="EMBL" id="MBM7631268.1"/>
    </source>
</evidence>
<organism evidence="3 4">
    <name type="scientific">Geomicrobium sediminis</name>
    <dbReference type="NCBI Taxonomy" id="1347788"/>
    <lineage>
        <taxon>Bacteria</taxon>
        <taxon>Bacillati</taxon>
        <taxon>Bacillota</taxon>
        <taxon>Bacilli</taxon>
        <taxon>Bacillales</taxon>
        <taxon>Geomicrobium</taxon>
    </lineage>
</organism>
<evidence type="ECO:0000256" key="2">
    <source>
        <dbReference type="SAM" id="SignalP"/>
    </source>
</evidence>
<keyword evidence="2" id="KW-0732">Signal</keyword>
<protein>
    <recommendedName>
        <fullName evidence="5">Lipoprotein</fullName>
    </recommendedName>
</protein>
<dbReference type="InterPro" id="IPR046720">
    <property type="entry name" value="DUF6612"/>
</dbReference>
<feature type="region of interest" description="Disordered" evidence="1">
    <location>
        <begin position="23"/>
        <end position="49"/>
    </location>
</feature>